<dbReference type="InterPro" id="IPR027417">
    <property type="entry name" value="P-loop_NTPase"/>
</dbReference>
<comment type="subunit">
    <text evidence="9">Homodimer.</text>
</comment>
<dbReference type="GO" id="GO:0005524">
    <property type="term" value="F:ATP binding"/>
    <property type="evidence" value="ECO:0007669"/>
    <property type="project" value="UniProtKB-UniRule"/>
</dbReference>
<keyword evidence="12" id="KW-1185">Reference proteome</keyword>
<dbReference type="Proteomes" id="UP000053791">
    <property type="component" value="Unassembled WGS sequence"/>
</dbReference>
<reference evidence="11 12" key="1">
    <citation type="submission" date="2015-12" db="EMBL/GenBank/DDBJ databases">
        <authorList>
            <person name="Shamseldin A."/>
            <person name="Moawad H."/>
            <person name="Abd El-Rahim W.M."/>
            <person name="Sadowsky M.J."/>
        </authorList>
    </citation>
    <scope>NUCLEOTIDE SEQUENCE [LARGE SCALE GENOMIC DNA]</scope>
    <source>
        <strain evidence="11 12">ZGT118</strain>
    </source>
</reference>
<keyword evidence="2" id="KW-0004">4Fe-4S</keyword>
<sequence>MKKIILARLSTIVPQGARMDLVSSGMVTENDIAIDGGRVVVSVNLPERLETDLDDLKGQIEERLSGLDEIENLLVVMTAERPSPPPPEPPRLKKRPTEAPGRDMRPMSAAIPGIKTIIAVASGKGGVGKSTTAVNLALALRSLGLKTGLLDADIYGPSLPRLLNITDRPEIRDDRVIPIEKYGIKTMSMGFLMEEDNPVIWRGPMIVTALMQMSREVDWGELDVLVLDMPPGTGDAQLTMAQQVPLQGAVIVSTPQDLALIDARKGLKMFKNVDVPIFGIIENMSVFICPHCGKPSNIFGHGGAEADARKLGVPFLGAIPLHMEIRETSDEGTPVVVANPDSPHAAAYRKIALNIASRLFPEEDED</sequence>
<dbReference type="Pfam" id="PF10609">
    <property type="entry name" value="ParA"/>
    <property type="match status" value="1"/>
</dbReference>
<evidence type="ECO:0000256" key="4">
    <source>
        <dbReference type="ARBA" id="ARBA00022741"/>
    </source>
</evidence>
<evidence type="ECO:0000256" key="5">
    <source>
        <dbReference type="ARBA" id="ARBA00022840"/>
    </source>
</evidence>
<evidence type="ECO:0000256" key="3">
    <source>
        <dbReference type="ARBA" id="ARBA00022723"/>
    </source>
</evidence>
<dbReference type="HAMAP" id="MF_02040">
    <property type="entry name" value="Mrp_NBP35"/>
    <property type="match status" value="1"/>
</dbReference>
<dbReference type="GO" id="GO:0140663">
    <property type="term" value="F:ATP-dependent FeS chaperone activity"/>
    <property type="evidence" value="ECO:0007669"/>
    <property type="project" value="InterPro"/>
</dbReference>
<proteinExistence type="inferred from homology"/>
<dbReference type="GO" id="GO:0016887">
    <property type="term" value="F:ATP hydrolysis activity"/>
    <property type="evidence" value="ECO:0007669"/>
    <property type="project" value="UniProtKB-UniRule"/>
</dbReference>
<keyword evidence="4 9" id="KW-0547">Nucleotide-binding</keyword>
<dbReference type="PROSITE" id="PS01215">
    <property type="entry name" value="MRP"/>
    <property type="match status" value="1"/>
</dbReference>
<dbReference type="PANTHER" id="PTHR42961">
    <property type="entry name" value="IRON-SULFUR PROTEIN NUBPL"/>
    <property type="match status" value="1"/>
</dbReference>
<evidence type="ECO:0000256" key="9">
    <source>
        <dbReference type="HAMAP-Rule" id="MF_02040"/>
    </source>
</evidence>
<dbReference type="AlphaFoldDB" id="A0A0X3TXV1"/>
<dbReference type="EMBL" id="LQBQ01000012">
    <property type="protein sequence ID" value="KUJ80518.1"/>
    <property type="molecule type" value="Genomic_DNA"/>
</dbReference>
<dbReference type="OrthoDB" id="9809679at2"/>
<dbReference type="Gene3D" id="3.30.300.130">
    <property type="entry name" value="Fe-S cluster assembly (FSCA)"/>
    <property type="match status" value="1"/>
</dbReference>
<evidence type="ECO:0000256" key="8">
    <source>
        <dbReference type="ARBA" id="ARBA00023014"/>
    </source>
</evidence>
<dbReference type="InterPro" id="IPR033756">
    <property type="entry name" value="YlxH/NBP35"/>
</dbReference>
<keyword evidence="5 9" id="KW-0067">ATP-binding</keyword>
<dbReference type="GO" id="GO:0032981">
    <property type="term" value="P:mitochondrial respiratory chain complex I assembly"/>
    <property type="evidence" value="ECO:0007669"/>
    <property type="project" value="UniProtKB-ARBA"/>
</dbReference>
<dbReference type="SUPFAM" id="SSF52540">
    <property type="entry name" value="P-loop containing nucleoside triphosphate hydrolases"/>
    <property type="match status" value="1"/>
</dbReference>
<evidence type="ECO:0000256" key="1">
    <source>
        <dbReference type="ARBA" id="ARBA00001966"/>
    </source>
</evidence>
<comment type="cofactor">
    <cofactor evidence="1">
        <name>[4Fe-4S] cluster</name>
        <dbReference type="ChEBI" id="CHEBI:49883"/>
    </cofactor>
</comment>
<name>A0A0X3TXV1_9RHOB</name>
<dbReference type="STRING" id="1685379.AVO45_05585"/>
<gene>
    <name evidence="11" type="ORF">AVO45_05585</name>
</gene>
<dbReference type="InterPro" id="IPR044304">
    <property type="entry name" value="NUBPL-like"/>
</dbReference>
<dbReference type="InterPro" id="IPR019591">
    <property type="entry name" value="Mrp/NBP35_ATP-bd"/>
</dbReference>
<evidence type="ECO:0000256" key="7">
    <source>
        <dbReference type="ARBA" id="ARBA00023004"/>
    </source>
</evidence>
<comment type="caution">
    <text evidence="11">The sequence shown here is derived from an EMBL/GenBank/DDBJ whole genome shotgun (WGS) entry which is preliminary data.</text>
</comment>
<dbReference type="Gene3D" id="3.40.50.300">
    <property type="entry name" value="P-loop containing nucleotide triphosphate hydrolases"/>
    <property type="match status" value="1"/>
</dbReference>
<dbReference type="SUPFAM" id="SSF117916">
    <property type="entry name" value="Fe-S cluster assembly (FSCA) domain-like"/>
    <property type="match status" value="1"/>
</dbReference>
<organism evidence="11 12">
    <name type="scientific">Ruegeria marisrubri</name>
    <dbReference type="NCBI Taxonomy" id="1685379"/>
    <lineage>
        <taxon>Bacteria</taxon>
        <taxon>Pseudomonadati</taxon>
        <taxon>Pseudomonadota</taxon>
        <taxon>Alphaproteobacteria</taxon>
        <taxon>Rhodobacterales</taxon>
        <taxon>Roseobacteraceae</taxon>
        <taxon>Ruegeria</taxon>
    </lineage>
</organism>
<protein>
    <recommendedName>
        <fullName evidence="9">Iron-sulfur cluster carrier protein</fullName>
    </recommendedName>
</protein>
<evidence type="ECO:0000256" key="2">
    <source>
        <dbReference type="ARBA" id="ARBA00022485"/>
    </source>
</evidence>
<keyword evidence="9" id="KW-0378">Hydrolase</keyword>
<dbReference type="GO" id="GO:0051539">
    <property type="term" value="F:4 iron, 4 sulfur cluster binding"/>
    <property type="evidence" value="ECO:0007669"/>
    <property type="project" value="UniProtKB-KW"/>
</dbReference>
<keyword evidence="7 9" id="KW-0408">Iron</keyword>
<dbReference type="InterPro" id="IPR000808">
    <property type="entry name" value="Mrp-like_CS"/>
</dbReference>
<evidence type="ECO:0000313" key="12">
    <source>
        <dbReference type="Proteomes" id="UP000053791"/>
    </source>
</evidence>
<dbReference type="GO" id="GO:0046872">
    <property type="term" value="F:metal ion binding"/>
    <property type="evidence" value="ECO:0007669"/>
    <property type="project" value="UniProtKB-KW"/>
</dbReference>
<comment type="function">
    <text evidence="9">Binds and transfers iron-sulfur (Fe-S) clusters to target apoproteins. Can hydrolyze ATP.</text>
</comment>
<feature type="region of interest" description="Disordered" evidence="10">
    <location>
        <begin position="79"/>
        <end position="106"/>
    </location>
</feature>
<comment type="similarity">
    <text evidence="9">Belongs to the Mrp/NBP35 ATP-binding proteins family.</text>
</comment>
<evidence type="ECO:0000256" key="6">
    <source>
        <dbReference type="ARBA" id="ARBA00022946"/>
    </source>
</evidence>
<dbReference type="NCBIfam" id="NF008669">
    <property type="entry name" value="PRK11670.1"/>
    <property type="match status" value="1"/>
</dbReference>
<dbReference type="RefSeq" id="WP_068345859.1">
    <property type="nucleotide sequence ID" value="NZ_LQBQ01000012.1"/>
</dbReference>
<dbReference type="GO" id="GO:0016226">
    <property type="term" value="P:iron-sulfur cluster assembly"/>
    <property type="evidence" value="ECO:0007669"/>
    <property type="project" value="InterPro"/>
</dbReference>
<dbReference type="InterPro" id="IPR034904">
    <property type="entry name" value="FSCA_dom_sf"/>
</dbReference>
<evidence type="ECO:0000313" key="11">
    <source>
        <dbReference type="EMBL" id="KUJ80518.1"/>
    </source>
</evidence>
<dbReference type="PANTHER" id="PTHR42961:SF2">
    <property type="entry name" value="IRON-SULFUR PROTEIN NUBPL"/>
    <property type="match status" value="1"/>
</dbReference>
<feature type="binding site" evidence="9">
    <location>
        <begin position="123"/>
        <end position="130"/>
    </location>
    <ligand>
        <name>ATP</name>
        <dbReference type="ChEBI" id="CHEBI:30616"/>
    </ligand>
</feature>
<feature type="compositionally biased region" description="Basic and acidic residues" evidence="10">
    <location>
        <begin position="95"/>
        <end position="105"/>
    </location>
</feature>
<keyword evidence="8 9" id="KW-0411">Iron-sulfur</keyword>
<evidence type="ECO:0000256" key="10">
    <source>
        <dbReference type="SAM" id="MobiDB-lite"/>
    </source>
</evidence>
<dbReference type="CDD" id="cd02037">
    <property type="entry name" value="Mrp_NBP35"/>
    <property type="match status" value="1"/>
</dbReference>
<accession>A0A0X3TXV1</accession>
<keyword evidence="6" id="KW-0809">Transit peptide</keyword>
<dbReference type="FunFam" id="3.40.50.300:FF:000709">
    <property type="entry name" value="Iron-sulfur protein NUBPL isoform X1"/>
    <property type="match status" value="1"/>
</dbReference>
<keyword evidence="3 9" id="KW-0479">Metal-binding</keyword>